<dbReference type="AlphaFoldDB" id="A0A0A9FBR1"/>
<feature type="chain" id="PRO_5002047308" evidence="1">
    <location>
        <begin position="20"/>
        <end position="54"/>
    </location>
</feature>
<protein>
    <submittedName>
        <fullName evidence="2">Uncharacterized protein</fullName>
    </submittedName>
</protein>
<keyword evidence="1" id="KW-0732">Signal</keyword>
<accession>A0A0A9FBR1</accession>
<evidence type="ECO:0000313" key="2">
    <source>
        <dbReference type="EMBL" id="JAE08624.1"/>
    </source>
</evidence>
<evidence type="ECO:0000256" key="1">
    <source>
        <dbReference type="SAM" id="SignalP"/>
    </source>
</evidence>
<reference evidence="2" key="2">
    <citation type="journal article" date="2015" name="Data Brief">
        <title>Shoot transcriptome of the giant reed, Arundo donax.</title>
        <authorList>
            <person name="Barrero R.A."/>
            <person name="Guerrero F.D."/>
            <person name="Moolhuijzen P."/>
            <person name="Goolsby J.A."/>
            <person name="Tidwell J."/>
            <person name="Bellgard S.E."/>
            <person name="Bellgard M.I."/>
        </authorList>
    </citation>
    <scope>NUCLEOTIDE SEQUENCE</scope>
    <source>
        <tissue evidence="2">Shoot tissue taken approximately 20 cm above the soil surface</tissue>
    </source>
</reference>
<reference evidence="2" key="1">
    <citation type="submission" date="2014-09" db="EMBL/GenBank/DDBJ databases">
        <authorList>
            <person name="Magalhaes I.L.F."/>
            <person name="Oliveira U."/>
            <person name="Santos F.R."/>
            <person name="Vidigal T.H.D.A."/>
            <person name="Brescovit A.D."/>
            <person name="Santos A.J."/>
        </authorList>
    </citation>
    <scope>NUCLEOTIDE SEQUENCE</scope>
    <source>
        <tissue evidence="2">Shoot tissue taken approximately 20 cm above the soil surface</tissue>
    </source>
</reference>
<organism evidence="2">
    <name type="scientific">Arundo donax</name>
    <name type="common">Giant reed</name>
    <name type="synonym">Donax arundinaceus</name>
    <dbReference type="NCBI Taxonomy" id="35708"/>
    <lineage>
        <taxon>Eukaryota</taxon>
        <taxon>Viridiplantae</taxon>
        <taxon>Streptophyta</taxon>
        <taxon>Embryophyta</taxon>
        <taxon>Tracheophyta</taxon>
        <taxon>Spermatophyta</taxon>
        <taxon>Magnoliopsida</taxon>
        <taxon>Liliopsida</taxon>
        <taxon>Poales</taxon>
        <taxon>Poaceae</taxon>
        <taxon>PACMAD clade</taxon>
        <taxon>Arundinoideae</taxon>
        <taxon>Arundineae</taxon>
        <taxon>Arundo</taxon>
    </lineage>
</organism>
<name>A0A0A9FBR1_ARUDO</name>
<proteinExistence type="predicted"/>
<dbReference type="EMBL" id="GBRH01189272">
    <property type="protein sequence ID" value="JAE08624.1"/>
    <property type="molecule type" value="Transcribed_RNA"/>
</dbReference>
<sequence>MNAFKASLLLLHILTFLLGIKQYYQGWENSQELANFLGSIDRSLEEPISSSFLS</sequence>
<feature type="signal peptide" evidence="1">
    <location>
        <begin position="1"/>
        <end position="19"/>
    </location>
</feature>